<evidence type="ECO:0000313" key="3">
    <source>
        <dbReference type="Proteomes" id="UP001345013"/>
    </source>
</evidence>
<dbReference type="Proteomes" id="UP001345013">
    <property type="component" value="Unassembled WGS sequence"/>
</dbReference>
<feature type="region of interest" description="Disordered" evidence="1">
    <location>
        <begin position="1"/>
        <end position="211"/>
    </location>
</feature>
<comment type="caution">
    <text evidence="2">The sequence shown here is derived from an EMBL/GenBank/DDBJ whole genome shotgun (WGS) entry which is preliminary data.</text>
</comment>
<dbReference type="EMBL" id="JAVRRG010000300">
    <property type="protein sequence ID" value="KAK5073390.1"/>
    <property type="molecule type" value="Genomic_DNA"/>
</dbReference>
<organism evidence="2 3">
    <name type="scientific">Lithohypha guttulata</name>
    <dbReference type="NCBI Taxonomy" id="1690604"/>
    <lineage>
        <taxon>Eukaryota</taxon>
        <taxon>Fungi</taxon>
        <taxon>Dikarya</taxon>
        <taxon>Ascomycota</taxon>
        <taxon>Pezizomycotina</taxon>
        <taxon>Eurotiomycetes</taxon>
        <taxon>Chaetothyriomycetidae</taxon>
        <taxon>Chaetothyriales</taxon>
        <taxon>Trichomeriaceae</taxon>
        <taxon>Lithohypha</taxon>
    </lineage>
</organism>
<keyword evidence="3" id="KW-1185">Reference proteome</keyword>
<feature type="compositionally biased region" description="Low complexity" evidence="1">
    <location>
        <begin position="8"/>
        <end position="18"/>
    </location>
</feature>
<proteinExistence type="predicted"/>
<evidence type="ECO:0000256" key="1">
    <source>
        <dbReference type="SAM" id="MobiDB-lite"/>
    </source>
</evidence>
<evidence type="ECO:0000313" key="2">
    <source>
        <dbReference type="EMBL" id="KAK5073390.1"/>
    </source>
</evidence>
<gene>
    <name evidence="2" type="ORF">LTR24_010295</name>
</gene>
<feature type="compositionally biased region" description="Low complexity" evidence="1">
    <location>
        <begin position="52"/>
        <end position="65"/>
    </location>
</feature>
<protein>
    <submittedName>
        <fullName evidence="2">Uncharacterized protein</fullName>
    </submittedName>
</protein>
<feature type="compositionally biased region" description="Acidic residues" evidence="1">
    <location>
        <begin position="105"/>
        <end position="117"/>
    </location>
</feature>
<reference evidence="2 3" key="1">
    <citation type="submission" date="2023-08" db="EMBL/GenBank/DDBJ databases">
        <title>Black Yeasts Isolated from many extreme environments.</title>
        <authorList>
            <person name="Coleine C."/>
            <person name="Stajich J.E."/>
            <person name="Selbmann L."/>
        </authorList>
    </citation>
    <scope>NUCLEOTIDE SEQUENCE [LARGE SCALE GENOMIC DNA]</scope>
    <source>
        <strain evidence="2 3">CCFEE 5885</strain>
    </source>
</reference>
<name>A0ABR0JUC5_9EURO</name>
<accession>A0ABR0JUC5</accession>
<sequence>MATTMIMTPSTPTSPSSPTRKRRSLRIPSIQPNHDPISPSHYANSSAEMWFQSRRSSQSSLQQYSPVTPRRGWSRSKRQSSSRLSIGSNVSTGLASNAGIGNLADELEEAWDPDFDGPDSPFLQGLQEGDPEDAINSPIDLSDMRNLSIPATPRSPQVRGISMPQSPEKPPSPSKQWASMGTHRKTESLYDGSDYGPDSDDEAFDSIPPTLQRRIRDVEEITRISANAESLSESGGVIERTTSALKENLGAQSTIENSAQRLHTAYTSMATHRSHQLREFSNASHSLISTNSFSSTIFDLPEETIELVIAELDSLALSLPFLPSSHAPAASTNPLTSLQSLANSTHELLSMLHSLTDTLTEHRQHLLTATRRLKSVRDLVEELRVEEELVETSIVLIQAGDWDRRCRERHACKAVGEVLEGFKKTWDVDYGEGGWKPSVSSRREIQVQ</sequence>